<organism evidence="7">
    <name type="scientific">Blautia glucerasea</name>
    <dbReference type="NCBI Taxonomy" id="536633"/>
    <lineage>
        <taxon>Bacteria</taxon>
        <taxon>Bacillati</taxon>
        <taxon>Bacillota</taxon>
        <taxon>Clostridia</taxon>
        <taxon>Lachnospirales</taxon>
        <taxon>Lachnospiraceae</taxon>
        <taxon>Blautia</taxon>
    </lineage>
</organism>
<feature type="transmembrane region" description="Helical" evidence="5">
    <location>
        <begin position="399"/>
        <end position="415"/>
    </location>
</feature>
<gene>
    <name evidence="7" type="ORF">BGLFYP119_01300</name>
</gene>
<sequence>MNNVVWDYCQKQYRSLLRPLLVQKKIRFAGVADWFVFSLFVLPSYFGIRLGFFDLTALRLFEVLLLIGIFKNIKRRKDFILLIKKCSNNIFILLYMCIVVVTNLIHPSLNTIFYWITNVVLVIYLIAYLVAYEYGIEVFLKKIKKCVWIIVCISPLELIIGKPPFSLLDTLGKSVATSRFGAVRIMGNCSTTNGYAMFLMILLPLLCYDWKRNRINLEKNAMVLFLISLNIFLTGSRLTIGTLILGLTLCLFAQPKEALKKVLLFSVFMIPILVIILYVCRDVSFFQGILRTFFSALDEVLGTSYSVQFGADAQMLYNSSYYRKLLWENTVLGDWLNPWIGRGGSYSFGMYIEGYRIFSVDNFYVGQYITYAFPGVITWLLMSLSFLCDMISCFIKKNMIGFVLVVSFICYYISLWYLDQLQTYSCMAALFGMTYGIKYLKRQRLIEHTM</sequence>
<feature type="transmembrane region" description="Helical" evidence="5">
    <location>
        <begin position="52"/>
        <end position="70"/>
    </location>
</feature>
<evidence type="ECO:0000256" key="1">
    <source>
        <dbReference type="ARBA" id="ARBA00004141"/>
    </source>
</evidence>
<keyword evidence="3 5" id="KW-1133">Transmembrane helix</keyword>
<dbReference type="EMBL" id="CACRST010000011">
    <property type="protein sequence ID" value="VYS96958.1"/>
    <property type="molecule type" value="Genomic_DNA"/>
</dbReference>
<dbReference type="InterPro" id="IPR007016">
    <property type="entry name" value="O-antigen_ligase-rel_domated"/>
</dbReference>
<evidence type="ECO:0000259" key="6">
    <source>
        <dbReference type="Pfam" id="PF04932"/>
    </source>
</evidence>
<name>A0A6N2SWN4_9FIRM</name>
<dbReference type="RefSeq" id="WP_156353633.1">
    <property type="nucleotide sequence ID" value="NZ_CACRST010000011.1"/>
</dbReference>
<feature type="transmembrane region" description="Helical" evidence="5">
    <location>
        <begin position="112"/>
        <end position="134"/>
    </location>
</feature>
<keyword evidence="4 5" id="KW-0472">Membrane</keyword>
<feature type="domain" description="O-antigen ligase-related" evidence="6">
    <location>
        <begin position="223"/>
        <end position="365"/>
    </location>
</feature>
<comment type="subcellular location">
    <subcellularLocation>
        <location evidence="1">Membrane</location>
        <topology evidence="1">Multi-pass membrane protein</topology>
    </subcellularLocation>
</comment>
<evidence type="ECO:0000256" key="4">
    <source>
        <dbReference type="ARBA" id="ARBA00023136"/>
    </source>
</evidence>
<evidence type="ECO:0000256" key="2">
    <source>
        <dbReference type="ARBA" id="ARBA00022692"/>
    </source>
</evidence>
<feature type="transmembrane region" description="Helical" evidence="5">
    <location>
        <begin position="262"/>
        <end position="280"/>
    </location>
</feature>
<feature type="transmembrane region" description="Helical" evidence="5">
    <location>
        <begin position="146"/>
        <end position="165"/>
    </location>
</feature>
<dbReference type="GO" id="GO:0016020">
    <property type="term" value="C:membrane"/>
    <property type="evidence" value="ECO:0007669"/>
    <property type="project" value="UniProtKB-SubCell"/>
</dbReference>
<dbReference type="GO" id="GO:0016874">
    <property type="term" value="F:ligase activity"/>
    <property type="evidence" value="ECO:0007669"/>
    <property type="project" value="UniProtKB-KW"/>
</dbReference>
<keyword evidence="7" id="KW-0436">Ligase</keyword>
<feature type="transmembrane region" description="Helical" evidence="5">
    <location>
        <begin position="90"/>
        <end position="106"/>
    </location>
</feature>
<feature type="transmembrane region" description="Helical" evidence="5">
    <location>
        <begin position="220"/>
        <end position="247"/>
    </location>
</feature>
<feature type="transmembrane region" description="Helical" evidence="5">
    <location>
        <begin position="185"/>
        <end position="208"/>
    </location>
</feature>
<dbReference type="Pfam" id="PF04932">
    <property type="entry name" value="Wzy_C"/>
    <property type="match status" value="1"/>
</dbReference>
<accession>A0A6N2SWN4</accession>
<evidence type="ECO:0000256" key="3">
    <source>
        <dbReference type="ARBA" id="ARBA00022989"/>
    </source>
</evidence>
<keyword evidence="2 5" id="KW-0812">Transmembrane</keyword>
<dbReference type="AlphaFoldDB" id="A0A6N2SWN4"/>
<evidence type="ECO:0000313" key="7">
    <source>
        <dbReference type="EMBL" id="VYS96958.1"/>
    </source>
</evidence>
<reference evidence="7" key="1">
    <citation type="submission" date="2019-11" db="EMBL/GenBank/DDBJ databases">
        <authorList>
            <person name="Feng L."/>
        </authorList>
    </citation>
    <scope>NUCLEOTIDE SEQUENCE</scope>
    <source>
        <strain evidence="7">BgluceraseaLFYP119</strain>
    </source>
</reference>
<evidence type="ECO:0000256" key="5">
    <source>
        <dbReference type="SAM" id="Phobius"/>
    </source>
</evidence>
<feature type="transmembrane region" description="Helical" evidence="5">
    <location>
        <begin position="26"/>
        <end position="46"/>
    </location>
</feature>
<feature type="transmembrane region" description="Helical" evidence="5">
    <location>
        <begin position="368"/>
        <end position="387"/>
    </location>
</feature>
<proteinExistence type="predicted"/>
<protein>
    <submittedName>
        <fullName evidence="7">O-Antigen ligase</fullName>
    </submittedName>
</protein>